<dbReference type="PANTHER" id="PTHR43420">
    <property type="entry name" value="ACETYLTRANSFERASE"/>
    <property type="match status" value="1"/>
</dbReference>
<dbReference type="RefSeq" id="WP_188774656.1">
    <property type="nucleotide sequence ID" value="NZ_BMMB01000003.1"/>
</dbReference>
<dbReference type="EMBL" id="JAVDQH010000001">
    <property type="protein sequence ID" value="MDR6242165.1"/>
    <property type="molecule type" value="Genomic_DNA"/>
</dbReference>
<dbReference type="InterPro" id="IPR016181">
    <property type="entry name" value="Acyl_CoA_acyltransferase"/>
</dbReference>
<accession>A0ABU1IT37</accession>
<dbReference type="PROSITE" id="PS51186">
    <property type="entry name" value="GNAT"/>
    <property type="match status" value="1"/>
</dbReference>
<proteinExistence type="predicted"/>
<evidence type="ECO:0000313" key="5">
    <source>
        <dbReference type="Proteomes" id="UP001185028"/>
    </source>
</evidence>
<reference evidence="4 5" key="1">
    <citation type="submission" date="2023-07" db="EMBL/GenBank/DDBJ databases">
        <title>Genomic Encyclopedia of Type Strains, Phase IV (KMG-IV): sequencing the most valuable type-strain genomes for metagenomic binning, comparative biology and taxonomic classification.</title>
        <authorList>
            <person name="Goeker M."/>
        </authorList>
    </citation>
    <scope>NUCLEOTIDE SEQUENCE [LARGE SCALE GENOMIC DNA]</scope>
    <source>
        <strain evidence="4 5">DSM 22170</strain>
    </source>
</reference>
<evidence type="ECO:0000259" key="3">
    <source>
        <dbReference type="PROSITE" id="PS51186"/>
    </source>
</evidence>
<dbReference type="CDD" id="cd04301">
    <property type="entry name" value="NAT_SF"/>
    <property type="match status" value="1"/>
</dbReference>
<dbReference type="InterPro" id="IPR050680">
    <property type="entry name" value="YpeA/RimI_acetyltransf"/>
</dbReference>
<evidence type="ECO:0000256" key="1">
    <source>
        <dbReference type="ARBA" id="ARBA00022679"/>
    </source>
</evidence>
<protein>
    <submittedName>
        <fullName evidence="4">Ribosomal protein S18 acetylase RimI-like enzyme</fullName>
    </submittedName>
</protein>
<gene>
    <name evidence="4" type="ORF">JOC58_000049</name>
</gene>
<dbReference type="Proteomes" id="UP001185028">
    <property type="component" value="Unassembled WGS sequence"/>
</dbReference>
<dbReference type="Pfam" id="PF00583">
    <property type="entry name" value="Acetyltransf_1"/>
    <property type="match status" value="1"/>
</dbReference>
<evidence type="ECO:0000256" key="2">
    <source>
        <dbReference type="ARBA" id="ARBA00023315"/>
    </source>
</evidence>
<sequence>MSEIIIRRIDESNQQALQLPNEAFDSPGKLVVTRSEAGWHYHEILFESPQRQLFPNENYELELIQRSGLAVGAFEEDMCMGIAILEKQWNHYLYLSDLKVAAAYRRRGISSMLLDKAIEIAKTMELKGLSTIAQDNNLGANRFYLKYGFTIGGFNTKDYHFTNQREKSDIYYYLDF</sequence>
<feature type="domain" description="N-acetyltransferase" evidence="3">
    <location>
        <begin position="4"/>
        <end position="176"/>
    </location>
</feature>
<keyword evidence="5" id="KW-1185">Reference proteome</keyword>
<keyword evidence="1" id="KW-0808">Transferase</keyword>
<organism evidence="4 5">
    <name type="scientific">Paenibacillus hunanensis</name>
    <dbReference type="NCBI Taxonomy" id="539262"/>
    <lineage>
        <taxon>Bacteria</taxon>
        <taxon>Bacillati</taxon>
        <taxon>Bacillota</taxon>
        <taxon>Bacilli</taxon>
        <taxon>Bacillales</taxon>
        <taxon>Paenibacillaceae</taxon>
        <taxon>Paenibacillus</taxon>
    </lineage>
</organism>
<keyword evidence="2" id="KW-0012">Acyltransferase</keyword>
<comment type="caution">
    <text evidence="4">The sequence shown here is derived from an EMBL/GenBank/DDBJ whole genome shotgun (WGS) entry which is preliminary data.</text>
</comment>
<name>A0ABU1IT37_9BACL</name>
<dbReference type="InterPro" id="IPR000182">
    <property type="entry name" value="GNAT_dom"/>
</dbReference>
<evidence type="ECO:0000313" key="4">
    <source>
        <dbReference type="EMBL" id="MDR6242165.1"/>
    </source>
</evidence>
<dbReference type="Gene3D" id="3.40.630.30">
    <property type="match status" value="1"/>
</dbReference>
<dbReference type="SUPFAM" id="SSF55729">
    <property type="entry name" value="Acyl-CoA N-acyltransferases (Nat)"/>
    <property type="match status" value="1"/>
</dbReference>